<dbReference type="Gene3D" id="3.40.50.300">
    <property type="entry name" value="P-loop containing nucleotide triphosphate hydrolases"/>
    <property type="match status" value="1"/>
</dbReference>
<name>A0ABU9BSG0_9BURK</name>
<keyword evidence="5" id="KW-0342">GTP-binding</keyword>
<protein>
    <recommendedName>
        <fullName evidence="1">Elongation factor G</fullName>
    </recommendedName>
</protein>
<dbReference type="SUPFAM" id="SSF54980">
    <property type="entry name" value="EF-G C-terminal domain-like"/>
    <property type="match status" value="2"/>
</dbReference>
<dbReference type="NCBIfam" id="NF009381">
    <property type="entry name" value="PRK12740.1-5"/>
    <property type="match status" value="1"/>
</dbReference>
<dbReference type="Pfam" id="PF22042">
    <property type="entry name" value="EF-G_D2"/>
    <property type="match status" value="1"/>
</dbReference>
<dbReference type="Gene3D" id="3.30.70.240">
    <property type="match status" value="1"/>
</dbReference>
<dbReference type="PANTHER" id="PTHR43261:SF6">
    <property type="entry name" value="ELONGATION FACTOR G-LIKE PROTEIN"/>
    <property type="match status" value="1"/>
</dbReference>
<evidence type="ECO:0000259" key="7">
    <source>
        <dbReference type="PROSITE" id="PS51722"/>
    </source>
</evidence>
<evidence type="ECO:0000256" key="5">
    <source>
        <dbReference type="ARBA" id="ARBA00023134"/>
    </source>
</evidence>
<evidence type="ECO:0000313" key="9">
    <source>
        <dbReference type="Proteomes" id="UP001371218"/>
    </source>
</evidence>
<accession>A0ABU9BSG0</accession>
<evidence type="ECO:0000256" key="6">
    <source>
        <dbReference type="ARBA" id="ARBA00024731"/>
    </source>
</evidence>
<dbReference type="InterPro" id="IPR053905">
    <property type="entry name" value="EF-G-like_DII"/>
</dbReference>
<dbReference type="Proteomes" id="UP001371218">
    <property type="component" value="Unassembled WGS sequence"/>
</dbReference>
<evidence type="ECO:0000256" key="4">
    <source>
        <dbReference type="ARBA" id="ARBA00022917"/>
    </source>
</evidence>
<dbReference type="Gene3D" id="3.30.230.10">
    <property type="match status" value="1"/>
</dbReference>
<dbReference type="SUPFAM" id="SSF52540">
    <property type="entry name" value="P-loop containing nucleoside triphosphate hydrolases"/>
    <property type="match status" value="1"/>
</dbReference>
<reference evidence="8 9" key="1">
    <citation type="submission" date="2024-04" db="EMBL/GenBank/DDBJ databases">
        <title>Novel species of the genus Ideonella isolated from streams.</title>
        <authorList>
            <person name="Lu H."/>
        </authorList>
    </citation>
    <scope>NUCLEOTIDE SEQUENCE [LARGE SCALE GENOMIC DNA]</scope>
    <source>
        <strain evidence="8 9">DXS29W</strain>
    </source>
</reference>
<dbReference type="SUPFAM" id="SSF54211">
    <property type="entry name" value="Ribosomal protein S5 domain 2-like"/>
    <property type="match status" value="1"/>
</dbReference>
<dbReference type="SMART" id="SM00838">
    <property type="entry name" value="EFG_C"/>
    <property type="match status" value="1"/>
</dbReference>
<keyword evidence="9" id="KW-1185">Reference proteome</keyword>
<dbReference type="Pfam" id="PF00009">
    <property type="entry name" value="GTP_EFTU"/>
    <property type="match status" value="1"/>
</dbReference>
<sequence length="703" mass="75021">MSSPELPAAGASAAGSLAGSGATVHPAIAGIRTLALVGPAASGKTSLAEALLAKAGMIGAPGSLERGTTVSDHDPLERRLQHSLNSSVMHLSHADTRIHLIDTPGAPDFIGQSLPALEAVETAAIVINAAAGIEPMAVRMMQHAAARHLDRMIIVNKIDAPGVDLQGVLEQIQATFGKECLPLNLPSAGAAQVVDCFYNRDGSADFSSVEAAHRALVEQVVEVDAEFVERYLNDGDVEVSELHAPLEEALRQGHLIPVCFVSARSGAGVRELLDVIARLLPNPAEGNPPDFLRGEGAEAVPMQAVPDPSMHVLAQVFKVTVDPYVGKMGVFRIHQGTVTPNSLLYVGDGRKPFKVGHLFMLQGKDHVEVQKALPGDICAVAKVDALHFDAVLHDAAEDDHIHLAPLQFPVPVHGLAIEPKRHGDEQRMWEILQKLVDEDPCLKVEHVAATNETIVNGLGDLHLRILLDRLRDVYKFEVSTRPPRVAYRETITGKAEGHHRHKKQTGGAGQFGEVFLRVEPLPRGAGFQFVDEVKGGTIPTTFIPAVEKGVREALAAGVIAGYSVVDIKVTVHDGKSHSVDSKEIAFVTAGRKAVINAILEARPIVLEPIVHVEITAPEVSTGDITGDLSSRRAQVAGTDAQMAGLMLIRAQAPLAELTGYQNRLNALTSGQGRYTLQLSHYEAVPPHVQSQLTSQHKVAVTDD</sequence>
<dbReference type="RefSeq" id="WP_341426466.1">
    <property type="nucleotide sequence ID" value="NZ_JBBUTG010000008.1"/>
</dbReference>
<feature type="domain" description="Tr-type G" evidence="7">
    <location>
        <begin position="29"/>
        <end position="284"/>
    </location>
</feature>
<organism evidence="8 9">
    <name type="scientific">Ideonella lacteola</name>
    <dbReference type="NCBI Taxonomy" id="2984193"/>
    <lineage>
        <taxon>Bacteria</taxon>
        <taxon>Pseudomonadati</taxon>
        <taxon>Pseudomonadota</taxon>
        <taxon>Betaproteobacteria</taxon>
        <taxon>Burkholderiales</taxon>
        <taxon>Sphaerotilaceae</taxon>
        <taxon>Ideonella</taxon>
    </lineage>
</organism>
<evidence type="ECO:0000256" key="3">
    <source>
        <dbReference type="ARBA" id="ARBA00022768"/>
    </source>
</evidence>
<dbReference type="CDD" id="cd01434">
    <property type="entry name" value="EFG_mtEFG1_IV"/>
    <property type="match status" value="1"/>
</dbReference>
<dbReference type="InterPro" id="IPR035649">
    <property type="entry name" value="EFG_V"/>
</dbReference>
<dbReference type="SUPFAM" id="SSF50447">
    <property type="entry name" value="Translation proteins"/>
    <property type="match status" value="1"/>
</dbReference>
<dbReference type="NCBIfam" id="NF009891">
    <property type="entry name" value="PRK13351.1-1"/>
    <property type="match status" value="1"/>
</dbReference>
<dbReference type="InterPro" id="IPR000795">
    <property type="entry name" value="T_Tr_GTP-bd_dom"/>
</dbReference>
<comment type="function">
    <text evidence="6">Catalyzes the GTP-dependent ribosomal translocation step during translation elongation. During this step, the ribosome changes from the pre-translocational (PRE) to the post-translocational (POST) state as the newly formed A-site-bound peptidyl-tRNA and P-site-bound deacylated tRNA move to the P and E sites, respectively. Catalyzes the coordinated movement of the two tRNA molecules, the mRNA and conformational changes in the ribosome.</text>
</comment>
<evidence type="ECO:0000256" key="2">
    <source>
        <dbReference type="ARBA" id="ARBA00022741"/>
    </source>
</evidence>
<dbReference type="CDD" id="cd04170">
    <property type="entry name" value="EF-G_bact"/>
    <property type="match status" value="1"/>
</dbReference>
<keyword evidence="3 8" id="KW-0251">Elongation factor</keyword>
<gene>
    <name evidence="8" type="primary">fusA</name>
    <name evidence="8" type="ORF">AACH06_14605</name>
</gene>
<keyword evidence="2" id="KW-0547">Nucleotide-binding</keyword>
<dbReference type="GO" id="GO:0003746">
    <property type="term" value="F:translation elongation factor activity"/>
    <property type="evidence" value="ECO:0007669"/>
    <property type="project" value="UniProtKB-KW"/>
</dbReference>
<dbReference type="Gene3D" id="2.40.30.10">
    <property type="entry name" value="Translation factors"/>
    <property type="match status" value="1"/>
</dbReference>
<dbReference type="EMBL" id="JBBUTG010000008">
    <property type="protein sequence ID" value="MEK8032054.1"/>
    <property type="molecule type" value="Genomic_DNA"/>
</dbReference>
<dbReference type="InterPro" id="IPR047872">
    <property type="entry name" value="EFG_IV"/>
</dbReference>
<dbReference type="SMART" id="SM00889">
    <property type="entry name" value="EFG_IV"/>
    <property type="match status" value="1"/>
</dbReference>
<dbReference type="InterPro" id="IPR005517">
    <property type="entry name" value="Transl_elong_EFG/EF2_IV"/>
</dbReference>
<dbReference type="InterPro" id="IPR009000">
    <property type="entry name" value="Transl_B-barrel_sf"/>
</dbReference>
<dbReference type="Gene3D" id="3.30.70.870">
    <property type="entry name" value="Elongation Factor G (Translational Gtpase), domain 3"/>
    <property type="match status" value="1"/>
</dbReference>
<dbReference type="InterPro" id="IPR027417">
    <property type="entry name" value="P-loop_NTPase"/>
</dbReference>
<dbReference type="InterPro" id="IPR041095">
    <property type="entry name" value="EFG_II"/>
</dbReference>
<dbReference type="InterPro" id="IPR000640">
    <property type="entry name" value="EFG_V-like"/>
</dbReference>
<evidence type="ECO:0000256" key="1">
    <source>
        <dbReference type="ARBA" id="ARBA00017872"/>
    </source>
</evidence>
<dbReference type="Pfam" id="PF14492">
    <property type="entry name" value="EFG_III"/>
    <property type="match status" value="1"/>
</dbReference>
<dbReference type="CDD" id="cd03713">
    <property type="entry name" value="EFG_mtEFG_C"/>
    <property type="match status" value="1"/>
</dbReference>
<dbReference type="Pfam" id="PF03764">
    <property type="entry name" value="EFG_IV"/>
    <property type="match status" value="1"/>
</dbReference>
<comment type="caution">
    <text evidence="8">The sequence shown here is derived from an EMBL/GenBank/DDBJ whole genome shotgun (WGS) entry which is preliminary data.</text>
</comment>
<dbReference type="PANTHER" id="PTHR43261">
    <property type="entry name" value="TRANSLATION ELONGATION FACTOR G-RELATED"/>
    <property type="match status" value="1"/>
</dbReference>
<dbReference type="InterPro" id="IPR014721">
    <property type="entry name" value="Ribsml_uS5_D2-typ_fold_subgr"/>
</dbReference>
<dbReference type="InterPro" id="IPR020568">
    <property type="entry name" value="Ribosomal_Su5_D2-typ_SF"/>
</dbReference>
<evidence type="ECO:0000313" key="8">
    <source>
        <dbReference type="EMBL" id="MEK8032054.1"/>
    </source>
</evidence>
<dbReference type="Pfam" id="PF00679">
    <property type="entry name" value="EFG_C"/>
    <property type="match status" value="1"/>
</dbReference>
<proteinExistence type="predicted"/>
<dbReference type="InterPro" id="IPR035647">
    <property type="entry name" value="EFG_III/V"/>
</dbReference>
<dbReference type="PROSITE" id="PS51722">
    <property type="entry name" value="G_TR_2"/>
    <property type="match status" value="1"/>
</dbReference>
<keyword evidence="4" id="KW-0648">Protein biosynthesis</keyword>